<dbReference type="EC" id="2.7.1.33" evidence="6 16"/>
<comment type="subunit">
    <text evidence="5 16">Homodimer.</text>
</comment>
<comment type="cofactor">
    <cofactor evidence="16">
        <name>NH4(+)</name>
        <dbReference type="ChEBI" id="CHEBI:28938"/>
    </cofactor>
    <cofactor evidence="16">
        <name>K(+)</name>
        <dbReference type="ChEBI" id="CHEBI:29103"/>
    </cofactor>
    <text evidence="16">A monovalent cation. Ammonium or potassium.</text>
</comment>
<evidence type="ECO:0000256" key="1">
    <source>
        <dbReference type="ARBA" id="ARBA00001206"/>
    </source>
</evidence>
<keyword evidence="12 16" id="KW-0630">Potassium</keyword>
<gene>
    <name evidence="16" type="primary">coaX</name>
    <name evidence="17" type="ORF">EGT74_07425</name>
</gene>
<dbReference type="EMBL" id="RPDH01000001">
    <property type="protein sequence ID" value="RPE13349.1"/>
    <property type="molecule type" value="Genomic_DNA"/>
</dbReference>
<evidence type="ECO:0000256" key="2">
    <source>
        <dbReference type="ARBA" id="ARBA00001958"/>
    </source>
</evidence>
<evidence type="ECO:0000256" key="3">
    <source>
        <dbReference type="ARBA" id="ARBA00004496"/>
    </source>
</evidence>
<name>A0A3N4Q2C0_9BACT</name>
<keyword evidence="13 16" id="KW-0173">Coenzyme A biosynthesis</keyword>
<dbReference type="CDD" id="cd24015">
    <property type="entry name" value="ASKHA_NBD_PanK-III"/>
    <property type="match status" value="1"/>
</dbReference>
<dbReference type="RefSeq" id="WP_123845866.1">
    <property type="nucleotide sequence ID" value="NZ_RPDH01000001.1"/>
</dbReference>
<organism evidence="17 18">
    <name type="scientific">Chitinophaga lutea</name>
    <dbReference type="NCBI Taxonomy" id="2488634"/>
    <lineage>
        <taxon>Bacteria</taxon>
        <taxon>Pseudomonadati</taxon>
        <taxon>Bacteroidota</taxon>
        <taxon>Chitinophagia</taxon>
        <taxon>Chitinophagales</taxon>
        <taxon>Chitinophagaceae</taxon>
        <taxon>Chitinophaga</taxon>
    </lineage>
</organism>
<evidence type="ECO:0000313" key="18">
    <source>
        <dbReference type="Proteomes" id="UP000278351"/>
    </source>
</evidence>
<keyword evidence="18" id="KW-1185">Reference proteome</keyword>
<dbReference type="GO" id="GO:0005524">
    <property type="term" value="F:ATP binding"/>
    <property type="evidence" value="ECO:0007669"/>
    <property type="project" value="UniProtKB-UniRule"/>
</dbReference>
<feature type="binding site" evidence="16">
    <location>
        <begin position="9"/>
        <end position="16"/>
    </location>
    <ligand>
        <name>ATP</name>
        <dbReference type="ChEBI" id="CHEBI:30616"/>
    </ligand>
</feature>
<evidence type="ECO:0000256" key="7">
    <source>
        <dbReference type="ARBA" id="ARBA00022490"/>
    </source>
</evidence>
<evidence type="ECO:0000256" key="6">
    <source>
        <dbReference type="ARBA" id="ARBA00012102"/>
    </source>
</evidence>
<dbReference type="Proteomes" id="UP000278351">
    <property type="component" value="Unassembled WGS sequence"/>
</dbReference>
<evidence type="ECO:0000256" key="12">
    <source>
        <dbReference type="ARBA" id="ARBA00022958"/>
    </source>
</evidence>
<feature type="binding site" evidence="16">
    <location>
        <position position="89"/>
    </location>
    <ligand>
        <name>substrate</name>
    </ligand>
</feature>
<keyword evidence="10 16" id="KW-0418">Kinase</keyword>
<dbReference type="UniPathway" id="UPA00241">
    <property type="reaction ID" value="UER00352"/>
</dbReference>
<dbReference type="Pfam" id="PF03309">
    <property type="entry name" value="Pan_kinase"/>
    <property type="match status" value="1"/>
</dbReference>
<evidence type="ECO:0000313" key="17">
    <source>
        <dbReference type="EMBL" id="RPE13349.1"/>
    </source>
</evidence>
<dbReference type="OrthoDB" id="9804707at2"/>
<comment type="caution">
    <text evidence="17">The sequence shown here is derived from an EMBL/GenBank/DDBJ whole genome shotgun (WGS) entry which is preliminary data.</text>
</comment>
<accession>A0A3N4Q2C0</accession>
<evidence type="ECO:0000256" key="8">
    <source>
        <dbReference type="ARBA" id="ARBA00022679"/>
    </source>
</evidence>
<comment type="pathway">
    <text evidence="4 16">Cofactor biosynthesis; coenzyme A biosynthesis; CoA from (R)-pantothenate: step 1/5.</text>
</comment>
<dbReference type="GO" id="GO:0005737">
    <property type="term" value="C:cytoplasm"/>
    <property type="evidence" value="ECO:0007669"/>
    <property type="project" value="UniProtKB-SubCell"/>
</dbReference>
<comment type="cofactor">
    <cofactor evidence="2">
        <name>K(+)</name>
        <dbReference type="ChEBI" id="CHEBI:29103"/>
    </cofactor>
</comment>
<dbReference type="GO" id="GO:0015937">
    <property type="term" value="P:coenzyme A biosynthetic process"/>
    <property type="evidence" value="ECO:0007669"/>
    <property type="project" value="UniProtKB-UniRule"/>
</dbReference>
<comment type="function">
    <text evidence="16">Catalyzes the phosphorylation of pantothenate (Pan), the first step in CoA biosynthesis.</text>
</comment>
<keyword evidence="7 16" id="KW-0963">Cytoplasm</keyword>
<evidence type="ECO:0000256" key="10">
    <source>
        <dbReference type="ARBA" id="ARBA00022777"/>
    </source>
</evidence>
<dbReference type="GO" id="GO:0004594">
    <property type="term" value="F:pantothenate kinase activity"/>
    <property type="evidence" value="ECO:0007669"/>
    <property type="project" value="UniProtKB-UniRule"/>
</dbReference>
<evidence type="ECO:0000256" key="5">
    <source>
        <dbReference type="ARBA" id="ARBA00011738"/>
    </source>
</evidence>
<feature type="active site" description="Proton acceptor" evidence="16">
    <location>
        <position position="98"/>
    </location>
</feature>
<feature type="binding site" evidence="16">
    <location>
        <position position="174"/>
    </location>
    <ligand>
        <name>substrate</name>
    </ligand>
</feature>
<evidence type="ECO:0000256" key="15">
    <source>
        <dbReference type="ARBA" id="ARBA00040883"/>
    </source>
</evidence>
<evidence type="ECO:0000256" key="13">
    <source>
        <dbReference type="ARBA" id="ARBA00022993"/>
    </source>
</evidence>
<feature type="binding site" evidence="16">
    <location>
        <position position="122"/>
    </location>
    <ligand>
        <name>ATP</name>
        <dbReference type="ChEBI" id="CHEBI:30616"/>
    </ligand>
</feature>
<protein>
    <recommendedName>
        <fullName evidence="15 16">Type III pantothenate kinase</fullName>
        <ecNumber evidence="6 16">2.7.1.33</ecNumber>
    </recommendedName>
    <alternativeName>
        <fullName evidence="16">PanK-III</fullName>
    </alternativeName>
    <alternativeName>
        <fullName evidence="16">Pantothenic acid kinase</fullName>
    </alternativeName>
</protein>
<dbReference type="NCBIfam" id="TIGR00671">
    <property type="entry name" value="baf"/>
    <property type="match status" value="1"/>
</dbReference>
<dbReference type="InterPro" id="IPR004619">
    <property type="entry name" value="Type_III_PanK"/>
</dbReference>
<keyword evidence="8 16" id="KW-0808">Transferase</keyword>
<reference evidence="17 18" key="1">
    <citation type="submission" date="2018-11" db="EMBL/GenBank/DDBJ databases">
        <title>Chitinophaga lutea sp.nov., isolate from arsenic contaminated soil.</title>
        <authorList>
            <person name="Zong Y."/>
        </authorList>
    </citation>
    <scope>NUCLEOTIDE SEQUENCE [LARGE SCALE GENOMIC DNA]</scope>
    <source>
        <strain evidence="17 18">ZY74</strain>
    </source>
</reference>
<evidence type="ECO:0000256" key="4">
    <source>
        <dbReference type="ARBA" id="ARBA00005225"/>
    </source>
</evidence>
<evidence type="ECO:0000256" key="16">
    <source>
        <dbReference type="HAMAP-Rule" id="MF_01274"/>
    </source>
</evidence>
<dbReference type="PANTHER" id="PTHR34265">
    <property type="entry name" value="TYPE III PANTOTHENATE KINASE"/>
    <property type="match status" value="1"/>
</dbReference>
<dbReference type="InterPro" id="IPR043129">
    <property type="entry name" value="ATPase_NBD"/>
</dbReference>
<comment type="similarity">
    <text evidence="14 16">Belongs to the type III pantothenate kinase family.</text>
</comment>
<dbReference type="Gene3D" id="3.30.420.40">
    <property type="match status" value="1"/>
</dbReference>
<keyword evidence="11 16" id="KW-0067">ATP-binding</keyword>
<dbReference type="HAMAP" id="MF_01274">
    <property type="entry name" value="Pantothen_kinase_3"/>
    <property type="match status" value="1"/>
</dbReference>
<dbReference type="SUPFAM" id="SSF53067">
    <property type="entry name" value="Actin-like ATPase domain"/>
    <property type="match status" value="2"/>
</dbReference>
<comment type="catalytic activity">
    <reaction evidence="1 16">
        <text>(R)-pantothenate + ATP = (R)-4'-phosphopantothenate + ADP + H(+)</text>
        <dbReference type="Rhea" id="RHEA:16373"/>
        <dbReference type="ChEBI" id="CHEBI:10986"/>
        <dbReference type="ChEBI" id="CHEBI:15378"/>
        <dbReference type="ChEBI" id="CHEBI:29032"/>
        <dbReference type="ChEBI" id="CHEBI:30616"/>
        <dbReference type="ChEBI" id="CHEBI:456216"/>
        <dbReference type="EC" id="2.7.1.33"/>
    </reaction>
</comment>
<evidence type="ECO:0000256" key="9">
    <source>
        <dbReference type="ARBA" id="ARBA00022741"/>
    </source>
</evidence>
<dbReference type="AlphaFoldDB" id="A0A3N4Q2C0"/>
<sequence length="247" mass="27101">MIGPIFCLDLGNSRLKCGVMQNGELQQELFFSEEDVLEQVRTALGQFRPSAAILSSVIDHPSALESLLAEHTSFTRLHHSIPLPIGIAYEKPETLGVDRIALAAGAWKEFPGRHSLIIGTGSAITYNFVHKSGQFMGGGISPGIDMRFKALHAFTDKLPLVEPSTQYSFIGYNTRQSILSGVQEGALAEVEGMIAAYSRRYRNFNVLLTGGNLVFFASRLKSKIFASPYLMYKGLNSIVELNVLDKS</sequence>
<comment type="subcellular location">
    <subcellularLocation>
        <location evidence="3 16">Cytoplasm</location>
    </subcellularLocation>
</comment>
<dbReference type="PANTHER" id="PTHR34265:SF1">
    <property type="entry name" value="TYPE III PANTOTHENATE KINASE"/>
    <property type="match status" value="1"/>
</dbReference>
<evidence type="ECO:0000256" key="11">
    <source>
        <dbReference type="ARBA" id="ARBA00022840"/>
    </source>
</evidence>
<comment type="caution">
    <text evidence="16">Lacks conserved residue(s) required for the propagation of feature annotation.</text>
</comment>
<evidence type="ECO:0000256" key="14">
    <source>
        <dbReference type="ARBA" id="ARBA00038036"/>
    </source>
</evidence>
<feature type="binding site" evidence="16">
    <location>
        <begin position="96"/>
        <end position="99"/>
    </location>
    <ligand>
        <name>substrate</name>
    </ligand>
</feature>
<proteinExistence type="inferred from homology"/>
<keyword evidence="9 16" id="KW-0547">Nucleotide-binding</keyword>